<evidence type="ECO:0000313" key="2">
    <source>
        <dbReference type="EMBL" id="KAJ1519025.1"/>
    </source>
</evidence>
<feature type="region of interest" description="Disordered" evidence="1">
    <location>
        <begin position="195"/>
        <end position="223"/>
    </location>
</feature>
<dbReference type="Proteomes" id="UP001075354">
    <property type="component" value="Unassembled WGS sequence"/>
</dbReference>
<feature type="compositionally biased region" description="Basic residues" evidence="1">
    <location>
        <begin position="213"/>
        <end position="223"/>
    </location>
</feature>
<sequence length="1234" mass="140431">MSDSEMDMVQPSNEASKKSSQRSSSYSYDLDAVLKSAGGAGELLENVYKSQGSLNDSNRSSLAKIIINYETSGDFNKRLSTEQASVIASKIVEKFPSELLSTWYRTEQRSNGTGKIVKGRIMRRFYTQRKSFRKLGVLIHSDESDTDEETVDDVNGNDEDASNSQNEALTWLQNLNISPGTRVLSAWQDTSKKRLKELQTPVRSEPAEEPPQGKRKRATQKKVKSSALTVTSYTQQFPQIGEPQGWSLLEIDFEYLQKSSILKMDTTYEKLEKFVLNKLQKMDSDVLFDDFHLKSQSERSALIFLSLSRLFPVSTVATHKKKSWRPSRQEMTDSFLLQVNSYGDLNTQLEIRQKKLEQFNVTAQPLAVIVKEKEKNNVVKYKCLVKYDNFEYTGLESPLKAVDLTFKSYHALHAAYPVESEAMWFFLQKGVYQFTSKWDKHYDIVEILVKEFHKFEIHLKKVHNCSSHDNSFVTKNLYLAENEDSGLDSSVSTVDDEMVNDVPDVSMEEFELSYGKSVEVLVAKLYKNPSIPRNFVQTLIEDFDLFLSGGFIEILESKVMNALKAANVSESCISEINFIFTSIKDPFKGLKTDYKRMEHFKSNDYYVPPVTFTISESRPKLFQTKDGPVIKHVKTTGQYVPFRHVLKNVFELPGALSATLDYVNFLKNASNNTVISNVIQGDLWKSKVAHFKETDIVFPVDFYYDDVEPNADLGPHSDKLGAGYLMLPTLPPACQSKLENIFLVLLIEADDRKSCVPGKVSYNAEVFKPVITEFNYVESKGILCNTHDLGERRVFFVLNVVRGDNLGVHGIMGFAKGFTANFPCTICRAPKLLTQSMTKEDESLLRTVTNYAEDVAKNNLTLTGIKEACVFNSVKSFHVAQSQSVDIMHDGPESVSHYILIPVIGHCIDSKYFSLELLNSRLYLFDYGPSDSANKPVAIPSDFRTRHKLKGTAREIMTLVRLLGVIVGDLVPSTDKFWQLYLLHRDIMEICHAKELPLAVPDELELKIHEHHSLYLELCERDLPPKFHFFTHYKRKIIQSGPVVHMSSMRGESKHREVVTRYAHAITSRRNLPMSASIKQLLTMCVRFIAKTPLLPPMLCGPGEVIELEDHLHYLGFRSVLPKCVKSSVSVQRVNWVDCNGIMYKPKMVLVMGVSKMCNFKFGKIIDIFIISDRPLFICERMVNLGYDDHVAGFEVSFSNKYSCVFLEDLLDPFPLYDFLMSSGTRFVVLKHYL</sequence>
<dbReference type="AlphaFoldDB" id="A0AAV7WZI0"/>
<evidence type="ECO:0000256" key="1">
    <source>
        <dbReference type="SAM" id="MobiDB-lite"/>
    </source>
</evidence>
<feature type="compositionally biased region" description="Acidic residues" evidence="1">
    <location>
        <begin position="144"/>
        <end position="161"/>
    </location>
</feature>
<accession>A0AAV7WZI0</accession>
<name>A0AAV7WZI0_9NEOP</name>
<proteinExistence type="predicted"/>
<organism evidence="2 3">
    <name type="scientific">Megalurothrips usitatus</name>
    <name type="common">bean blossom thrips</name>
    <dbReference type="NCBI Taxonomy" id="439358"/>
    <lineage>
        <taxon>Eukaryota</taxon>
        <taxon>Metazoa</taxon>
        <taxon>Ecdysozoa</taxon>
        <taxon>Arthropoda</taxon>
        <taxon>Hexapoda</taxon>
        <taxon>Insecta</taxon>
        <taxon>Pterygota</taxon>
        <taxon>Neoptera</taxon>
        <taxon>Paraneoptera</taxon>
        <taxon>Thysanoptera</taxon>
        <taxon>Terebrantia</taxon>
        <taxon>Thripoidea</taxon>
        <taxon>Thripidae</taxon>
        <taxon>Megalurothrips</taxon>
    </lineage>
</organism>
<reference evidence="2" key="1">
    <citation type="submission" date="2022-12" db="EMBL/GenBank/DDBJ databases">
        <title>Chromosome-level genome assembly of the bean flower thrips Megalurothrips usitatus.</title>
        <authorList>
            <person name="Ma L."/>
            <person name="Liu Q."/>
            <person name="Li H."/>
            <person name="Cai W."/>
        </authorList>
    </citation>
    <scope>NUCLEOTIDE SEQUENCE</scope>
    <source>
        <strain evidence="2">Cailab_2022a</strain>
    </source>
</reference>
<evidence type="ECO:0000313" key="3">
    <source>
        <dbReference type="Proteomes" id="UP001075354"/>
    </source>
</evidence>
<keyword evidence="3" id="KW-1185">Reference proteome</keyword>
<comment type="caution">
    <text evidence="2">The sequence shown here is derived from an EMBL/GenBank/DDBJ whole genome shotgun (WGS) entry which is preliminary data.</text>
</comment>
<gene>
    <name evidence="2" type="ORF">ONE63_011369</name>
</gene>
<feature type="region of interest" description="Disordered" evidence="1">
    <location>
        <begin position="144"/>
        <end position="164"/>
    </location>
</feature>
<protein>
    <submittedName>
        <fullName evidence="2">Uncharacterized protein</fullName>
    </submittedName>
</protein>
<feature type="region of interest" description="Disordered" evidence="1">
    <location>
        <begin position="1"/>
        <end position="25"/>
    </location>
</feature>
<dbReference type="EMBL" id="JAPTSV010000793">
    <property type="protein sequence ID" value="KAJ1519025.1"/>
    <property type="molecule type" value="Genomic_DNA"/>
</dbReference>